<gene>
    <name evidence="9" type="primary">dcuD_1</name>
    <name evidence="9" type="ORF">SUTMEG_09640</name>
</gene>
<keyword evidence="6 8" id="KW-1133">Transmembrane helix</keyword>
<evidence type="ECO:0000256" key="8">
    <source>
        <dbReference type="SAM" id="Phobius"/>
    </source>
</evidence>
<evidence type="ECO:0000256" key="7">
    <source>
        <dbReference type="ARBA" id="ARBA00023136"/>
    </source>
</evidence>
<feature type="transmembrane region" description="Helical" evidence="8">
    <location>
        <begin position="321"/>
        <end position="345"/>
    </location>
</feature>
<dbReference type="OrthoDB" id="1674075at2"/>
<dbReference type="EMBL" id="AP018786">
    <property type="protein sequence ID" value="BBF23073.1"/>
    <property type="molecule type" value="Genomic_DNA"/>
</dbReference>
<dbReference type="InterPro" id="IPR018385">
    <property type="entry name" value="C4_dicarb_anaerob_car-like"/>
</dbReference>
<comment type="similarity">
    <text evidence="2">Belongs to the DcuC/DcuD transporter (TC 2.A.61) family.</text>
</comment>
<evidence type="ECO:0000256" key="5">
    <source>
        <dbReference type="ARBA" id="ARBA00022692"/>
    </source>
</evidence>
<dbReference type="GO" id="GO:0005886">
    <property type="term" value="C:plasma membrane"/>
    <property type="evidence" value="ECO:0007669"/>
    <property type="project" value="UniProtKB-SubCell"/>
</dbReference>
<evidence type="ECO:0000256" key="4">
    <source>
        <dbReference type="ARBA" id="ARBA00022475"/>
    </source>
</evidence>
<protein>
    <submittedName>
        <fullName evidence="9">C4-dicarboxylate ABC transporter</fullName>
    </submittedName>
</protein>
<feature type="transmembrane region" description="Helical" evidence="8">
    <location>
        <begin position="26"/>
        <end position="48"/>
    </location>
</feature>
<dbReference type="AlphaFoldDB" id="A0A2Z6I9A9"/>
<evidence type="ECO:0000256" key="6">
    <source>
        <dbReference type="ARBA" id="ARBA00022989"/>
    </source>
</evidence>
<dbReference type="PANTHER" id="PTHR42002">
    <property type="entry name" value="ANAEROBIC C4-DICARBOXYLATE TRANSPORTER DCUC-RELATED"/>
    <property type="match status" value="1"/>
</dbReference>
<organism evidence="9 10">
    <name type="scientific">Sutterella megalosphaeroides</name>
    <dbReference type="NCBI Taxonomy" id="2494234"/>
    <lineage>
        <taxon>Bacteria</taxon>
        <taxon>Pseudomonadati</taxon>
        <taxon>Pseudomonadota</taxon>
        <taxon>Betaproteobacteria</taxon>
        <taxon>Burkholderiales</taxon>
        <taxon>Sutterellaceae</taxon>
        <taxon>Sutterella</taxon>
    </lineage>
</organism>
<feature type="transmembrane region" description="Helical" evidence="8">
    <location>
        <begin position="418"/>
        <end position="439"/>
    </location>
</feature>
<name>A0A2Z6I9A9_9BURK</name>
<dbReference type="PANTHER" id="PTHR42002:SF2">
    <property type="entry name" value="ANAEROBIC C4-DICARBOXYLATE TRANSPORTER DCUC-RELATED"/>
    <property type="match status" value="1"/>
</dbReference>
<dbReference type="NCBIfam" id="TIGR00771">
    <property type="entry name" value="DcuC"/>
    <property type="match status" value="1"/>
</dbReference>
<feature type="transmembrane region" description="Helical" evidence="8">
    <location>
        <begin position="145"/>
        <end position="162"/>
    </location>
</feature>
<proteinExistence type="inferred from homology"/>
<dbReference type="Pfam" id="PF03606">
    <property type="entry name" value="DcuC"/>
    <property type="match status" value="1"/>
</dbReference>
<keyword evidence="7 8" id="KW-0472">Membrane</keyword>
<dbReference type="RefSeq" id="WP_120176719.1">
    <property type="nucleotide sequence ID" value="NZ_AP018786.1"/>
</dbReference>
<feature type="transmembrane region" description="Helical" evidence="8">
    <location>
        <begin position="357"/>
        <end position="378"/>
    </location>
</feature>
<dbReference type="Proteomes" id="UP000271003">
    <property type="component" value="Chromosome"/>
</dbReference>
<keyword evidence="10" id="KW-1185">Reference proteome</keyword>
<feature type="transmembrane region" description="Helical" evidence="8">
    <location>
        <begin position="384"/>
        <end position="406"/>
    </location>
</feature>
<evidence type="ECO:0000256" key="2">
    <source>
        <dbReference type="ARBA" id="ARBA00005275"/>
    </source>
</evidence>
<dbReference type="NCBIfam" id="NF037994">
    <property type="entry name" value="DcuC_1"/>
    <property type="match status" value="1"/>
</dbReference>
<feature type="transmembrane region" description="Helical" evidence="8">
    <location>
        <begin position="445"/>
        <end position="462"/>
    </location>
</feature>
<evidence type="ECO:0000256" key="1">
    <source>
        <dbReference type="ARBA" id="ARBA00004651"/>
    </source>
</evidence>
<feature type="transmembrane region" description="Helical" evidence="8">
    <location>
        <begin position="204"/>
        <end position="222"/>
    </location>
</feature>
<keyword evidence="5 8" id="KW-0812">Transmembrane</keyword>
<accession>A0A2Z6I9A9</accession>
<feature type="transmembrane region" description="Helical" evidence="8">
    <location>
        <begin position="255"/>
        <end position="276"/>
    </location>
</feature>
<evidence type="ECO:0000313" key="10">
    <source>
        <dbReference type="Proteomes" id="UP000271003"/>
    </source>
</evidence>
<evidence type="ECO:0000256" key="3">
    <source>
        <dbReference type="ARBA" id="ARBA00022448"/>
    </source>
</evidence>
<feature type="transmembrane region" description="Helical" evidence="8">
    <location>
        <begin position="81"/>
        <end position="99"/>
    </location>
</feature>
<keyword evidence="3" id="KW-0813">Transport</keyword>
<reference evidence="9 10" key="1">
    <citation type="journal article" date="2018" name="Int. J. Syst. Evol. Microbiol.">
        <title>Mesosutterella multiformis gen. nov., sp. nov., a member of the family Sutterellaceae and Sutterella megalosphaeroides sp. nov., isolated from human faeces.</title>
        <authorList>
            <person name="Sakamoto M."/>
            <person name="Ikeyama N."/>
            <person name="Kunihiro T."/>
            <person name="Iino T."/>
            <person name="Yuki M."/>
            <person name="Ohkuma M."/>
        </authorList>
    </citation>
    <scope>NUCLEOTIDE SEQUENCE [LARGE SCALE GENOMIC DNA]</scope>
    <source>
        <strain evidence="9 10">6FBBBH3</strain>
    </source>
</reference>
<dbReference type="GO" id="GO:0015556">
    <property type="term" value="F:C4-dicarboxylate transmembrane transporter activity"/>
    <property type="evidence" value="ECO:0007669"/>
    <property type="project" value="InterPro"/>
</dbReference>
<dbReference type="KEGG" id="sutt:SUTMEG_09640"/>
<dbReference type="InterPro" id="IPR004669">
    <property type="entry name" value="C4_dicarb_anaerob_car"/>
</dbReference>
<feature type="transmembrane region" description="Helical" evidence="8">
    <location>
        <begin position="120"/>
        <end position="139"/>
    </location>
</feature>
<evidence type="ECO:0000313" key="9">
    <source>
        <dbReference type="EMBL" id="BBF23073.1"/>
    </source>
</evidence>
<keyword evidence="4" id="KW-1003">Cell membrane</keyword>
<comment type="subcellular location">
    <subcellularLocation>
        <location evidence="1">Cell membrane</location>
        <topology evidence="1">Multi-pass membrane protein</topology>
    </subcellularLocation>
</comment>
<sequence length="463" mass="49470">MIGVIISLLVTIMVVRILLKKLKAQFVLFFGGLVLLLSAVLMDMAGLLPNGAQILPKGVASTGFVGFDFFKCISSIMSSRLAGIGLLIMSAAGYSTYMSKIGASAVMADYISRPLRVFRSPYVVLAMSYVIGALADLFIPSASGLAMLLMVTMYPVLVKLGVSRLSAAALIATVSCLDMGPTSGAANYAAQVAGMDTMTYFIEYQIPVGIVVTIAVAILHYFTQRYFDRKDGDKANEIDESIAKQSDLDSKGAPVWYGFLPMIPLVLLFVFNRFVISSIKLDVPTAMFISFTVALVCELFRKTPKEVLTTATEFFNMMGKQFATVITLIVAGELFAKGLIATGTIDYLIEGTKHLGLPAYAIMIVVVAFISISSVVMGSGNAPFFAFAPLVPDFAQQFGVSTILLLMPMQLSTGLARVMSPITAVVVAVAGCSGINPFALVRRTAIPMTGGLIVMMLTTIILN</sequence>